<gene>
    <name evidence="2" type="ORF">ECRASSUSDP1_LOCUS16669</name>
</gene>
<sequence length="229" mass="26512">MKQEERSREEGKYGGREGRFGVNRGKKGGRRGLRKNHAGTSFRRCSILGEVEVKDAAPVTVNQLKLKDILKPVKGQLDDYFDNSCREKPLFSTEPICYSPDKRPKNFKETFLPRARLDKTELKTYMRNYDVSKIKEHRILQSFTLGRKISTRENSDNRISSAIDLLMARESKKADSYLKAGLISKENLPQIMPKKKVFESSNFVSRTDRFYEEIAQELIQNDIKRENLA</sequence>
<protein>
    <submittedName>
        <fullName evidence="2">Uncharacterized protein</fullName>
    </submittedName>
</protein>
<feature type="compositionally biased region" description="Basic residues" evidence="1">
    <location>
        <begin position="24"/>
        <end position="37"/>
    </location>
</feature>
<organism evidence="2 3">
    <name type="scientific">Euplotes crassus</name>
    <dbReference type="NCBI Taxonomy" id="5936"/>
    <lineage>
        <taxon>Eukaryota</taxon>
        <taxon>Sar</taxon>
        <taxon>Alveolata</taxon>
        <taxon>Ciliophora</taxon>
        <taxon>Intramacronucleata</taxon>
        <taxon>Spirotrichea</taxon>
        <taxon>Hypotrichia</taxon>
        <taxon>Euplotida</taxon>
        <taxon>Euplotidae</taxon>
        <taxon>Moneuplotes</taxon>
    </lineage>
</organism>
<proteinExistence type="predicted"/>
<accession>A0AAD2D062</accession>
<evidence type="ECO:0000313" key="2">
    <source>
        <dbReference type="EMBL" id="CAI2375307.1"/>
    </source>
</evidence>
<evidence type="ECO:0000256" key="1">
    <source>
        <dbReference type="SAM" id="MobiDB-lite"/>
    </source>
</evidence>
<dbReference type="EMBL" id="CAMPGE010016770">
    <property type="protein sequence ID" value="CAI2375307.1"/>
    <property type="molecule type" value="Genomic_DNA"/>
</dbReference>
<comment type="caution">
    <text evidence="2">The sequence shown here is derived from an EMBL/GenBank/DDBJ whole genome shotgun (WGS) entry which is preliminary data.</text>
</comment>
<keyword evidence="3" id="KW-1185">Reference proteome</keyword>
<dbReference type="Proteomes" id="UP001295684">
    <property type="component" value="Unassembled WGS sequence"/>
</dbReference>
<reference evidence="2" key="1">
    <citation type="submission" date="2023-07" db="EMBL/GenBank/DDBJ databases">
        <authorList>
            <consortium name="AG Swart"/>
            <person name="Singh M."/>
            <person name="Singh A."/>
            <person name="Seah K."/>
            <person name="Emmerich C."/>
        </authorList>
    </citation>
    <scope>NUCLEOTIDE SEQUENCE</scope>
    <source>
        <strain evidence="2">DP1</strain>
    </source>
</reference>
<dbReference type="AlphaFoldDB" id="A0AAD2D062"/>
<evidence type="ECO:0000313" key="3">
    <source>
        <dbReference type="Proteomes" id="UP001295684"/>
    </source>
</evidence>
<feature type="region of interest" description="Disordered" evidence="1">
    <location>
        <begin position="1"/>
        <end position="37"/>
    </location>
</feature>
<name>A0AAD2D062_EUPCR</name>
<feature type="compositionally biased region" description="Basic and acidic residues" evidence="1">
    <location>
        <begin position="1"/>
        <end position="19"/>
    </location>
</feature>